<comment type="pathway">
    <text evidence="3 4">Purine metabolism; IMP biosynthesis via de novo pathway; 5-amino-1-(5-phospho-D-ribosyl)imidazole-4-carboxylate from 5-amino-1-(5-phospho-D-ribosyl)imidazole (N5-CAIR route): step 2/2.</text>
</comment>
<dbReference type="InterPro" id="IPR033747">
    <property type="entry name" value="PurE_ClassI"/>
</dbReference>
<organism evidence="6 7">
    <name type="scientific">Pyrodictium abyssi</name>
    <dbReference type="NCBI Taxonomy" id="54256"/>
    <lineage>
        <taxon>Archaea</taxon>
        <taxon>Thermoproteota</taxon>
        <taxon>Thermoprotei</taxon>
        <taxon>Desulfurococcales</taxon>
        <taxon>Pyrodictiaceae</taxon>
        <taxon>Pyrodictium</taxon>
    </lineage>
</organism>
<dbReference type="Pfam" id="PF00731">
    <property type="entry name" value="AIRC"/>
    <property type="match status" value="1"/>
</dbReference>
<evidence type="ECO:0000313" key="7">
    <source>
        <dbReference type="Proteomes" id="UP001341135"/>
    </source>
</evidence>
<keyword evidence="2 3" id="KW-0413">Isomerase</keyword>
<dbReference type="Proteomes" id="UP001341135">
    <property type="component" value="Chromosome"/>
</dbReference>
<dbReference type="NCBIfam" id="TIGR01162">
    <property type="entry name" value="purE"/>
    <property type="match status" value="1"/>
</dbReference>
<sequence length="144" mass="15035">MSGSACRGRVAIIIGSRSDMEYAERAERVLREAGVETEVRVLSAHRDPEALDRYIRENDEGIDVYIAMAGLSAALPGYIASRTAKPVIGVPVPAGPLRGVDALLSIVQMPRGVPVAGVGIGAAENAALLALRILRVASRCSDGG</sequence>
<evidence type="ECO:0000256" key="3">
    <source>
        <dbReference type="HAMAP-Rule" id="MF_01929"/>
    </source>
</evidence>
<dbReference type="GeneID" id="89288659"/>
<dbReference type="PIRSF" id="PIRSF001338">
    <property type="entry name" value="AIR_carboxylase"/>
    <property type="match status" value="1"/>
</dbReference>
<comment type="function">
    <text evidence="3 4">Catalyzes the conversion of N5-carboxyaminoimidazole ribonucleotide (N5-CAIR) to 4-carboxy-5-aminoimidazole ribonucleotide (CAIR).</text>
</comment>
<dbReference type="EMBL" id="AP028907">
    <property type="protein sequence ID" value="BES81062.1"/>
    <property type="molecule type" value="Genomic_DNA"/>
</dbReference>
<feature type="binding site" evidence="3">
    <location>
        <position position="19"/>
    </location>
    <ligand>
        <name>substrate</name>
    </ligand>
</feature>
<evidence type="ECO:0000256" key="4">
    <source>
        <dbReference type="PIRNR" id="PIRNR001338"/>
    </source>
</evidence>
<feature type="binding site" evidence="3">
    <location>
        <position position="16"/>
    </location>
    <ligand>
        <name>substrate</name>
    </ligand>
</feature>
<dbReference type="PANTHER" id="PTHR23046:SF2">
    <property type="entry name" value="PHOSPHORIBOSYLAMINOIMIDAZOLE CARBOXYLASE"/>
    <property type="match status" value="1"/>
</dbReference>
<feature type="binding site" evidence="3">
    <location>
        <position position="46"/>
    </location>
    <ligand>
        <name>substrate</name>
    </ligand>
</feature>
<evidence type="ECO:0000259" key="5">
    <source>
        <dbReference type="SMART" id="SM01001"/>
    </source>
</evidence>
<dbReference type="Gene3D" id="3.40.50.1970">
    <property type="match status" value="1"/>
</dbReference>
<dbReference type="SUPFAM" id="SSF52255">
    <property type="entry name" value="N5-CAIR mutase (phosphoribosylaminoimidazole carboxylase, PurE)"/>
    <property type="match status" value="1"/>
</dbReference>
<evidence type="ECO:0000256" key="2">
    <source>
        <dbReference type="ARBA" id="ARBA00023235"/>
    </source>
</evidence>
<dbReference type="RefSeq" id="WP_338251829.1">
    <property type="nucleotide sequence ID" value="NZ_AP028907.1"/>
</dbReference>
<dbReference type="EC" id="5.4.99.18" evidence="3 4"/>
<comment type="similarity">
    <text evidence="3">Belongs to the AIR carboxylase family. Class I subfamily.</text>
</comment>
<comment type="catalytic activity">
    <reaction evidence="3 4">
        <text>5-carboxyamino-1-(5-phospho-D-ribosyl)imidazole + H(+) = 5-amino-1-(5-phospho-D-ribosyl)imidazole-4-carboxylate</text>
        <dbReference type="Rhea" id="RHEA:13193"/>
        <dbReference type="ChEBI" id="CHEBI:15378"/>
        <dbReference type="ChEBI" id="CHEBI:58730"/>
        <dbReference type="ChEBI" id="CHEBI:77657"/>
        <dbReference type="EC" id="5.4.99.18"/>
    </reaction>
</comment>
<dbReference type="PANTHER" id="PTHR23046">
    <property type="entry name" value="PHOSPHORIBOSYLAMINOIMIDAZOLE CARBOXYLASE CATALYTIC SUBUNIT"/>
    <property type="match status" value="1"/>
</dbReference>
<name>A0ABN6ZLF0_9CREN</name>
<keyword evidence="7" id="KW-1185">Reference proteome</keyword>
<evidence type="ECO:0000256" key="1">
    <source>
        <dbReference type="ARBA" id="ARBA00022755"/>
    </source>
</evidence>
<gene>
    <name evidence="3 6" type="primary">purE</name>
    <name evidence="6" type="ORF">PABY_06290</name>
</gene>
<dbReference type="InterPro" id="IPR024694">
    <property type="entry name" value="PurE_prokaryotes"/>
</dbReference>
<dbReference type="SMART" id="SM01001">
    <property type="entry name" value="AIRC"/>
    <property type="match status" value="1"/>
</dbReference>
<keyword evidence="1 3" id="KW-0658">Purine biosynthesis</keyword>
<reference evidence="6 7" key="1">
    <citation type="submission" date="2023-09" db="EMBL/GenBank/DDBJ databases">
        <title>Pyrofollis japonicus gen. nov. sp. nov., a novel member of the family Pyrodictiaceae isolated from the Iheya North hydrothermal field.</title>
        <authorList>
            <person name="Miyazaki U."/>
            <person name="Sanari M."/>
            <person name="Tame A."/>
            <person name="Kitajima M."/>
            <person name="Okamoto A."/>
            <person name="Sawayama S."/>
            <person name="Miyazaki J."/>
            <person name="Takai K."/>
            <person name="Nakagawa S."/>
        </authorList>
    </citation>
    <scope>NUCLEOTIDE SEQUENCE [LARGE SCALE GENOMIC DNA]</scope>
    <source>
        <strain evidence="6 7">AV2</strain>
    </source>
</reference>
<protein>
    <recommendedName>
        <fullName evidence="3 4">N5-carboxyaminoimidazole ribonucleotide mutase</fullName>
        <shortName evidence="3 4">N5-CAIR mutase</shortName>
        <ecNumber evidence="3 4">5.4.99.18</ecNumber>
    </recommendedName>
    <alternativeName>
        <fullName evidence="3">5-(carboxyamino)imidazole ribonucleotide mutase</fullName>
    </alternativeName>
</protein>
<evidence type="ECO:0000313" key="6">
    <source>
        <dbReference type="EMBL" id="BES81062.1"/>
    </source>
</evidence>
<dbReference type="HAMAP" id="MF_01929">
    <property type="entry name" value="PurE_classI"/>
    <property type="match status" value="1"/>
</dbReference>
<proteinExistence type="inferred from homology"/>
<dbReference type="InterPro" id="IPR000031">
    <property type="entry name" value="PurE_dom"/>
</dbReference>
<feature type="domain" description="PurE" evidence="5">
    <location>
        <begin position="8"/>
        <end position="142"/>
    </location>
</feature>
<accession>A0ABN6ZLF0</accession>